<keyword evidence="3" id="KW-1185">Reference proteome</keyword>
<comment type="caution">
    <text evidence="2">The sequence shown here is derived from an EMBL/GenBank/DDBJ whole genome shotgun (WGS) entry which is preliminary data.</text>
</comment>
<organism evidence="2 3">
    <name type="scientific">Synchytrium endobioticum</name>
    <dbReference type="NCBI Taxonomy" id="286115"/>
    <lineage>
        <taxon>Eukaryota</taxon>
        <taxon>Fungi</taxon>
        <taxon>Fungi incertae sedis</taxon>
        <taxon>Chytridiomycota</taxon>
        <taxon>Chytridiomycota incertae sedis</taxon>
        <taxon>Chytridiomycetes</taxon>
        <taxon>Synchytriales</taxon>
        <taxon>Synchytriaceae</taxon>
        <taxon>Synchytrium</taxon>
    </lineage>
</organism>
<sequence>MGPSPEILTVYFIYSTRSYRINYLGSTRNNRSTTPKKRPTTSPPPSPPSPSSSSPPPDCLDFQQQKFHCNTYKLDLSSYFQCSY</sequence>
<gene>
    <name evidence="2" type="ORF">SeMB42_g07695</name>
</gene>
<name>A0A507C185_9FUNG</name>
<evidence type="ECO:0000313" key="2">
    <source>
        <dbReference type="EMBL" id="TPX31824.1"/>
    </source>
</evidence>
<dbReference type="VEuPathDB" id="FungiDB:SeMB42_g07695"/>
<dbReference type="Proteomes" id="UP000317494">
    <property type="component" value="Unassembled WGS sequence"/>
</dbReference>
<evidence type="ECO:0000256" key="1">
    <source>
        <dbReference type="SAM" id="MobiDB-lite"/>
    </source>
</evidence>
<dbReference type="EMBL" id="QEAN01000595">
    <property type="protein sequence ID" value="TPX31824.1"/>
    <property type="molecule type" value="Genomic_DNA"/>
</dbReference>
<reference evidence="2 3" key="1">
    <citation type="journal article" date="2019" name="Sci. Rep.">
        <title>Comparative genomics of chytrid fungi reveal insights into the obligate biotrophic and pathogenic lifestyle of Synchytrium endobioticum.</title>
        <authorList>
            <person name="van de Vossenberg B.T.L.H."/>
            <person name="Warris S."/>
            <person name="Nguyen H.D.T."/>
            <person name="van Gent-Pelzer M.P.E."/>
            <person name="Joly D.L."/>
            <person name="van de Geest H.C."/>
            <person name="Bonants P.J.M."/>
            <person name="Smith D.S."/>
            <person name="Levesque C.A."/>
            <person name="van der Lee T.A.J."/>
        </authorList>
    </citation>
    <scope>NUCLEOTIDE SEQUENCE [LARGE SCALE GENOMIC DNA]</scope>
    <source>
        <strain evidence="2 3">MB42</strain>
    </source>
</reference>
<accession>A0A507C185</accession>
<feature type="region of interest" description="Disordered" evidence="1">
    <location>
        <begin position="25"/>
        <end position="60"/>
    </location>
</feature>
<dbReference type="AlphaFoldDB" id="A0A507C185"/>
<proteinExistence type="predicted"/>
<protein>
    <submittedName>
        <fullName evidence="2">Uncharacterized protein</fullName>
    </submittedName>
</protein>
<feature type="compositionally biased region" description="Pro residues" evidence="1">
    <location>
        <begin position="41"/>
        <end position="58"/>
    </location>
</feature>
<evidence type="ECO:0000313" key="3">
    <source>
        <dbReference type="Proteomes" id="UP000317494"/>
    </source>
</evidence>